<evidence type="ECO:0000313" key="1">
    <source>
        <dbReference type="EMBL" id="KDQ15006.1"/>
    </source>
</evidence>
<dbReference type="InParanoid" id="A0A067MTW3"/>
<sequence>MASAAFCSLRGSMPTTEASCTVCAAAFQASAPSDSDGRPVRNRSIPATRITAQLNQRTFHHVLLRGMPQGRTGHKTRRYNHPE</sequence>
<evidence type="ECO:0000313" key="2">
    <source>
        <dbReference type="Proteomes" id="UP000027195"/>
    </source>
</evidence>
<name>A0A067MTW3_BOTB1</name>
<dbReference type="AlphaFoldDB" id="A0A067MTW3"/>
<organism evidence="1 2">
    <name type="scientific">Botryobasidium botryosum (strain FD-172 SS1)</name>
    <dbReference type="NCBI Taxonomy" id="930990"/>
    <lineage>
        <taxon>Eukaryota</taxon>
        <taxon>Fungi</taxon>
        <taxon>Dikarya</taxon>
        <taxon>Basidiomycota</taxon>
        <taxon>Agaricomycotina</taxon>
        <taxon>Agaricomycetes</taxon>
        <taxon>Cantharellales</taxon>
        <taxon>Botryobasidiaceae</taxon>
        <taxon>Botryobasidium</taxon>
    </lineage>
</organism>
<accession>A0A067MTW3</accession>
<dbReference type="HOGENOM" id="CLU_2542274_0_0_1"/>
<proteinExistence type="predicted"/>
<keyword evidence="2" id="KW-1185">Reference proteome</keyword>
<dbReference type="Proteomes" id="UP000027195">
    <property type="component" value="Unassembled WGS sequence"/>
</dbReference>
<gene>
    <name evidence="1" type="ORF">BOTBODRAFT_300305</name>
</gene>
<dbReference type="EMBL" id="KL198034">
    <property type="protein sequence ID" value="KDQ15006.1"/>
    <property type="molecule type" value="Genomic_DNA"/>
</dbReference>
<reference evidence="2" key="1">
    <citation type="journal article" date="2014" name="Proc. Natl. Acad. Sci. U.S.A.">
        <title>Extensive sampling of basidiomycete genomes demonstrates inadequacy of the white-rot/brown-rot paradigm for wood decay fungi.</title>
        <authorList>
            <person name="Riley R."/>
            <person name="Salamov A.A."/>
            <person name="Brown D.W."/>
            <person name="Nagy L.G."/>
            <person name="Floudas D."/>
            <person name="Held B.W."/>
            <person name="Levasseur A."/>
            <person name="Lombard V."/>
            <person name="Morin E."/>
            <person name="Otillar R."/>
            <person name="Lindquist E.A."/>
            <person name="Sun H."/>
            <person name="LaButti K.M."/>
            <person name="Schmutz J."/>
            <person name="Jabbour D."/>
            <person name="Luo H."/>
            <person name="Baker S.E."/>
            <person name="Pisabarro A.G."/>
            <person name="Walton J.D."/>
            <person name="Blanchette R.A."/>
            <person name="Henrissat B."/>
            <person name="Martin F."/>
            <person name="Cullen D."/>
            <person name="Hibbett D.S."/>
            <person name="Grigoriev I.V."/>
        </authorList>
    </citation>
    <scope>NUCLEOTIDE SEQUENCE [LARGE SCALE GENOMIC DNA]</scope>
    <source>
        <strain evidence="2">FD-172 SS1</strain>
    </source>
</reference>
<protein>
    <submittedName>
        <fullName evidence="1">Uncharacterized protein</fullName>
    </submittedName>
</protein>